<sequence length="156" mass="16900">MVDQQAILRAAQTLLSAEPWLMTVSMTEVTARLGWTVSEFDPDYPDLGALIDSGLGLGPRSGFLGLDEQSRVQQIIVNLTERVSVEGPEVGAFLQDVFAAAAAALTSEFGRPARTVHGEEPQLWWQRPATMFGLITGIDAVSLQLSPNELMGGDWE</sequence>
<dbReference type="EMBL" id="CP126980">
    <property type="protein sequence ID" value="WIN00114.1"/>
    <property type="molecule type" value="Genomic_DNA"/>
</dbReference>
<evidence type="ECO:0000313" key="2">
    <source>
        <dbReference type="Proteomes" id="UP001240150"/>
    </source>
</evidence>
<accession>A0ABY8WSN1</accession>
<dbReference type="Proteomes" id="UP001240150">
    <property type="component" value="Chromosome"/>
</dbReference>
<proteinExistence type="predicted"/>
<dbReference type="InterPro" id="IPR046268">
    <property type="entry name" value="DUF6301"/>
</dbReference>
<gene>
    <name evidence="1" type="ORF">ACTOB_003797</name>
</gene>
<keyword evidence="2" id="KW-1185">Reference proteome</keyword>
<name>A0ABY8WSN1_9ACTN</name>
<evidence type="ECO:0000313" key="1">
    <source>
        <dbReference type="EMBL" id="WIN00114.1"/>
    </source>
</evidence>
<dbReference type="RefSeq" id="WP_284921588.1">
    <property type="nucleotide sequence ID" value="NZ_CP126980.1"/>
</dbReference>
<dbReference type="Pfam" id="PF19818">
    <property type="entry name" value="DUF6301"/>
    <property type="match status" value="1"/>
</dbReference>
<reference evidence="1 2" key="1">
    <citation type="submission" date="2023-06" db="EMBL/GenBank/DDBJ databases">
        <authorList>
            <person name="Yushchuk O."/>
            <person name="Binda E."/>
            <person name="Ruckert-Reed C."/>
            <person name="Fedorenko V."/>
            <person name="Kalinowski J."/>
            <person name="Marinelli F."/>
        </authorList>
    </citation>
    <scope>NUCLEOTIDE SEQUENCE [LARGE SCALE GENOMIC DNA]</scope>
    <source>
        <strain evidence="1 2">NRRL 3884</strain>
    </source>
</reference>
<protein>
    <submittedName>
        <fullName evidence="1">DUF6301 family protein</fullName>
    </submittedName>
</protein>
<organism evidence="1 2">
    <name type="scientific">Actinoplanes oblitus</name>
    <dbReference type="NCBI Taxonomy" id="3040509"/>
    <lineage>
        <taxon>Bacteria</taxon>
        <taxon>Bacillati</taxon>
        <taxon>Actinomycetota</taxon>
        <taxon>Actinomycetes</taxon>
        <taxon>Micromonosporales</taxon>
        <taxon>Micromonosporaceae</taxon>
        <taxon>Actinoplanes</taxon>
    </lineage>
</organism>